<sequence length="272" mass="29834">MSGASAKLSDASRSAAAPSEPDTSALFGYVVALADDALISAQRMGEWIAASPQLEEDVAMGNIALDQLGQARALLTYAGEVEGAGRDEDALAYFRDERDFRNVHLVERDQRSDFGVSMARLLFLSVYQHELYSRLQHSTDETLAAVAAKAVKEVDYHRDHAMMWVLRLGDGTQESHRRMQSGLEAEWPFTEELFDDTHVDAVLVEAGVAVDPGALRDPWHKRVAEVLAQATLALPEVPPAVTGGRRGIHSEQMGYLLAEMQHLARSHPGATW</sequence>
<dbReference type="SUPFAM" id="SSF47240">
    <property type="entry name" value="Ferritin-like"/>
    <property type="match status" value="1"/>
</dbReference>
<organism evidence="2">
    <name type="scientific">uncultured Nocardioidaceae bacterium</name>
    <dbReference type="NCBI Taxonomy" id="253824"/>
    <lineage>
        <taxon>Bacteria</taxon>
        <taxon>Bacillati</taxon>
        <taxon>Actinomycetota</taxon>
        <taxon>Actinomycetes</taxon>
        <taxon>Propionibacteriales</taxon>
        <taxon>Nocardioidaceae</taxon>
        <taxon>environmental samples</taxon>
    </lineage>
</organism>
<gene>
    <name evidence="2" type="ORF">AVDCRST_MAG72-1781</name>
</gene>
<feature type="region of interest" description="Disordered" evidence="1">
    <location>
        <begin position="1"/>
        <end position="21"/>
    </location>
</feature>
<dbReference type="PANTHER" id="PTHR30458">
    <property type="entry name" value="PHENYLACETIC ACID DEGRADATION PROTEIN PAA"/>
    <property type="match status" value="1"/>
</dbReference>
<proteinExistence type="predicted"/>
<keyword evidence="2" id="KW-0560">Oxidoreductase</keyword>
<name>A0A6J4MBK8_9ACTN</name>
<reference evidence="2" key="1">
    <citation type="submission" date="2020-02" db="EMBL/GenBank/DDBJ databases">
        <authorList>
            <person name="Meier V. D."/>
        </authorList>
    </citation>
    <scope>NUCLEOTIDE SEQUENCE</scope>
    <source>
        <strain evidence="2">AVDCRST_MAG72</strain>
    </source>
</reference>
<dbReference type="PANTHER" id="PTHR30458:SF0">
    <property type="entry name" value="1,2-PHENYLACETYL-COA EPOXIDASE, SUBUNIT C"/>
    <property type="match status" value="1"/>
</dbReference>
<dbReference type="Pfam" id="PF05138">
    <property type="entry name" value="PaaA_PaaC"/>
    <property type="match status" value="1"/>
</dbReference>
<dbReference type="EMBL" id="CADCUJ010000078">
    <property type="protein sequence ID" value="CAA9355714.1"/>
    <property type="molecule type" value="Genomic_DNA"/>
</dbReference>
<dbReference type="InterPro" id="IPR007814">
    <property type="entry name" value="PaaA_PaaC"/>
</dbReference>
<dbReference type="EC" id="1.14.13.149" evidence="2"/>
<dbReference type="GO" id="GO:0005829">
    <property type="term" value="C:cytosol"/>
    <property type="evidence" value="ECO:0007669"/>
    <property type="project" value="TreeGrafter"/>
</dbReference>
<dbReference type="AlphaFoldDB" id="A0A6J4MBK8"/>
<evidence type="ECO:0000256" key="1">
    <source>
        <dbReference type="SAM" id="MobiDB-lite"/>
    </source>
</evidence>
<dbReference type="InterPro" id="IPR012347">
    <property type="entry name" value="Ferritin-like"/>
</dbReference>
<dbReference type="InterPro" id="IPR052703">
    <property type="entry name" value="Aromatic_CoA_ox/epox"/>
</dbReference>
<dbReference type="GO" id="GO:0010124">
    <property type="term" value="P:phenylacetate catabolic process"/>
    <property type="evidence" value="ECO:0007669"/>
    <property type="project" value="InterPro"/>
</dbReference>
<dbReference type="PIRSF" id="PIRSF037834">
    <property type="entry name" value="PA_CoA_Oase3"/>
    <property type="match status" value="1"/>
</dbReference>
<protein>
    <submittedName>
        <fullName evidence="2">1,2-phenylacetyl-CoA epoxidase, subunit C</fullName>
        <ecNumber evidence="2">1.14.13.149</ecNumber>
    </submittedName>
</protein>
<evidence type="ECO:0000313" key="2">
    <source>
        <dbReference type="EMBL" id="CAA9355714.1"/>
    </source>
</evidence>
<accession>A0A6J4MBK8</accession>
<dbReference type="NCBIfam" id="TIGR02158">
    <property type="entry name" value="PA_CoA_Oxy3"/>
    <property type="match status" value="1"/>
</dbReference>
<dbReference type="InterPro" id="IPR009078">
    <property type="entry name" value="Ferritin-like_SF"/>
</dbReference>
<dbReference type="Gene3D" id="1.20.1260.10">
    <property type="match status" value="1"/>
</dbReference>
<dbReference type="InterPro" id="IPR011882">
    <property type="entry name" value="PaaC"/>
</dbReference>
<dbReference type="GO" id="GO:0097266">
    <property type="term" value="F:phenylacetyl-CoA 1,2-epoxidase activity"/>
    <property type="evidence" value="ECO:0007669"/>
    <property type="project" value="UniProtKB-EC"/>
</dbReference>